<sequence length="288" mass="32682">MNDIKNNDANNNWMAATPSIDALSICELTLPGTHNAGSDWQASYPLLGPPRHWLACQHNTFHTQLHHGSRVLDIRLIYEPEAEGLGKFRAHHNGHRNSRTLGNLITDVNDFLRKNPDEFIILDFHSLDGENFDYDYFNKVMIHLLGDRLIPSSNLPLSLRKLKQVSSEQRVFAAAKSHWQLDRSVFINQVHHKWTGNGITGIDELKKYIEGVLQAPPGTWAPWSLSATSYSALGGPVDIHDPLNEWFDPTTDDWAMKCNIINVDFIEESKIVSYCRAANLTKARHKLK</sequence>
<dbReference type="RefSeq" id="WP_305449658.1">
    <property type="nucleotide sequence ID" value="NZ_CP117453.1"/>
</dbReference>
<dbReference type="PROSITE" id="PS50007">
    <property type="entry name" value="PIPLC_X_DOMAIN"/>
    <property type="match status" value="1"/>
</dbReference>
<reference evidence="1 2" key="1">
    <citation type="submission" date="2023-02" db="EMBL/GenBank/DDBJ databases">
        <title>Evolution of Hrp T3SS in non-pathogenic Pseudomonas fluorescens.</title>
        <authorList>
            <person name="Liao K."/>
            <person name="Wei H."/>
            <person name="Gu Y."/>
        </authorList>
    </citation>
    <scope>NUCLEOTIDE SEQUENCE [LARGE SCALE GENOMIC DNA]</scope>
    <source>
        <strain evidence="1 2">FP1935</strain>
    </source>
</reference>
<dbReference type="InterPro" id="IPR017946">
    <property type="entry name" value="PLC-like_Pdiesterase_TIM-brl"/>
</dbReference>
<accession>A0ABY9F3M7</accession>
<protein>
    <submittedName>
        <fullName evidence="1">Phospholipase</fullName>
    </submittedName>
</protein>
<dbReference type="EMBL" id="CP117454">
    <property type="protein sequence ID" value="WLG87527.1"/>
    <property type="molecule type" value="Genomic_DNA"/>
</dbReference>
<dbReference type="Proteomes" id="UP001239418">
    <property type="component" value="Chromosome"/>
</dbReference>
<evidence type="ECO:0000313" key="2">
    <source>
        <dbReference type="Proteomes" id="UP001239418"/>
    </source>
</evidence>
<gene>
    <name evidence="1" type="ORF">PSH97_13770</name>
</gene>
<dbReference type="PANTHER" id="PTHR13593:SF113">
    <property type="entry name" value="SI:DKEY-266F7.9"/>
    <property type="match status" value="1"/>
</dbReference>
<keyword evidence="2" id="KW-1185">Reference proteome</keyword>
<dbReference type="CDD" id="cd08557">
    <property type="entry name" value="PI-PLCc_bacteria_like"/>
    <property type="match status" value="1"/>
</dbReference>
<proteinExistence type="predicted"/>
<organism evidence="1 2">
    <name type="scientific">Pseudomonas cucumis</name>
    <dbReference type="NCBI Taxonomy" id="2954082"/>
    <lineage>
        <taxon>Bacteria</taxon>
        <taxon>Pseudomonadati</taxon>
        <taxon>Pseudomonadota</taxon>
        <taxon>Gammaproteobacteria</taxon>
        <taxon>Pseudomonadales</taxon>
        <taxon>Pseudomonadaceae</taxon>
        <taxon>Pseudomonas</taxon>
    </lineage>
</organism>
<dbReference type="SUPFAM" id="SSF51695">
    <property type="entry name" value="PLC-like phosphodiesterases"/>
    <property type="match status" value="1"/>
</dbReference>
<evidence type="ECO:0000313" key="1">
    <source>
        <dbReference type="EMBL" id="WLG87527.1"/>
    </source>
</evidence>
<name>A0ABY9F3M7_9PSED</name>
<dbReference type="InterPro" id="IPR051057">
    <property type="entry name" value="PI-PLC_domain"/>
</dbReference>
<dbReference type="Gene3D" id="3.20.20.190">
    <property type="entry name" value="Phosphatidylinositol (PI) phosphodiesterase"/>
    <property type="match status" value="1"/>
</dbReference>
<dbReference type="PANTHER" id="PTHR13593">
    <property type="match status" value="1"/>
</dbReference>